<evidence type="ECO:0000313" key="1">
    <source>
        <dbReference type="EMBL" id="MCL7343642.1"/>
    </source>
</evidence>
<dbReference type="EMBL" id="JZWS02000002">
    <property type="protein sequence ID" value="MCL7343642.1"/>
    <property type="molecule type" value="Genomic_DNA"/>
</dbReference>
<gene>
    <name evidence="1" type="ORF">TQ35_003605</name>
</gene>
<protein>
    <submittedName>
        <fullName evidence="1">Uncharacterized protein</fullName>
    </submittedName>
</protein>
<comment type="caution">
    <text evidence="1">The sequence shown here is derived from an EMBL/GenBank/DDBJ whole genome shotgun (WGS) entry which is preliminary data.</text>
</comment>
<dbReference type="AlphaFoldDB" id="A0AAE3K571"/>
<reference evidence="1" key="1">
    <citation type="submission" date="2022-05" db="EMBL/GenBank/DDBJ databases">
        <title>Metagenome Sequencing of an Archaeal-Dominated Microbial Community from a Hot Spring at the Los Azufres Geothermal Field, Mexico.</title>
        <authorList>
            <person name="Marin-Paredes R."/>
            <person name="Martinez-Romero E."/>
            <person name="Servin-Garciduenas L.E."/>
        </authorList>
    </citation>
    <scope>NUCLEOTIDE SEQUENCE</scope>
    <source>
        <strain evidence="1">AZ1-454</strain>
    </source>
</reference>
<proteinExistence type="predicted"/>
<sequence>MKFFKKVKKEKDVNVALEIFSELASSRLAQRLSYPLLTLELKDINGEKGIEMEYLGERATRGAKNLQKVKEALAFEEWILNVDLKEEHVLAKDGFAYIIDHGHSLTAWKPLYYVQQIIDSSVTRFNLWSDQESFMEGVRNIRGVNYDEVRKVLLDSAKEVLDANFCKLMTSQVAEENVELSLRILKYRARILDRLYN</sequence>
<name>A0AAE3K571_9CREN</name>
<organism evidence="1">
    <name type="scientific">Candidatus Aramenus sulfurataquae</name>
    <dbReference type="NCBI Taxonomy" id="1326980"/>
    <lineage>
        <taxon>Archaea</taxon>
        <taxon>Thermoproteota</taxon>
        <taxon>Thermoprotei</taxon>
        <taxon>Sulfolobales</taxon>
        <taxon>Sulfolobaceae</taxon>
        <taxon>Candidatus Aramenus</taxon>
    </lineage>
</organism>
<accession>A0AAE3K571</accession>